<reference evidence="1" key="1">
    <citation type="submission" date="2014-09" db="EMBL/GenBank/DDBJ databases">
        <authorList>
            <person name="Magalhaes I.L.F."/>
            <person name="Oliveira U."/>
            <person name="Santos F.R."/>
            <person name="Vidigal T.H.D.A."/>
            <person name="Brescovit A.D."/>
            <person name="Santos A.J."/>
        </authorList>
    </citation>
    <scope>NUCLEOTIDE SEQUENCE</scope>
    <source>
        <tissue evidence="1">Shoot tissue taken approximately 20 cm above the soil surface</tissue>
    </source>
</reference>
<accession>A0A0A9FVR7</accession>
<reference evidence="1" key="2">
    <citation type="journal article" date="2015" name="Data Brief">
        <title>Shoot transcriptome of the giant reed, Arundo donax.</title>
        <authorList>
            <person name="Barrero R.A."/>
            <person name="Guerrero F.D."/>
            <person name="Moolhuijzen P."/>
            <person name="Goolsby J.A."/>
            <person name="Tidwell J."/>
            <person name="Bellgard S.E."/>
            <person name="Bellgard M.I."/>
        </authorList>
    </citation>
    <scope>NUCLEOTIDE SEQUENCE</scope>
    <source>
        <tissue evidence="1">Shoot tissue taken approximately 20 cm above the soil surface</tissue>
    </source>
</reference>
<protein>
    <submittedName>
        <fullName evidence="1">Uncharacterized protein</fullName>
    </submittedName>
</protein>
<proteinExistence type="predicted"/>
<dbReference type="AlphaFoldDB" id="A0A0A9FVR7"/>
<name>A0A0A9FVR7_ARUDO</name>
<organism evidence="1">
    <name type="scientific">Arundo donax</name>
    <name type="common">Giant reed</name>
    <name type="synonym">Donax arundinaceus</name>
    <dbReference type="NCBI Taxonomy" id="35708"/>
    <lineage>
        <taxon>Eukaryota</taxon>
        <taxon>Viridiplantae</taxon>
        <taxon>Streptophyta</taxon>
        <taxon>Embryophyta</taxon>
        <taxon>Tracheophyta</taxon>
        <taxon>Spermatophyta</taxon>
        <taxon>Magnoliopsida</taxon>
        <taxon>Liliopsida</taxon>
        <taxon>Poales</taxon>
        <taxon>Poaceae</taxon>
        <taxon>PACMAD clade</taxon>
        <taxon>Arundinoideae</taxon>
        <taxon>Arundineae</taxon>
        <taxon>Arundo</taxon>
    </lineage>
</organism>
<dbReference type="EMBL" id="GBRH01181534">
    <property type="protein sequence ID" value="JAE16362.1"/>
    <property type="molecule type" value="Transcribed_RNA"/>
</dbReference>
<evidence type="ECO:0000313" key="1">
    <source>
        <dbReference type="EMBL" id="JAE16362.1"/>
    </source>
</evidence>
<sequence length="52" mass="5764">MISVNDTSYFQVLVLKLKWYRDKDSSINLAQISCYGITSANAPDGPTQPLVT</sequence>